<dbReference type="InterPro" id="IPR036855">
    <property type="entry name" value="Znf_CCCH_sf"/>
</dbReference>
<dbReference type="InterPro" id="IPR036236">
    <property type="entry name" value="Znf_C2H2_sf"/>
</dbReference>
<evidence type="ECO:0000256" key="7">
    <source>
        <dbReference type="ARBA" id="ARBA00023187"/>
    </source>
</evidence>
<sequence>MGKRYYCDFCDRSFPDNLPGRKKHLQGVQHQRIRKLHYDQFRDAAAILSDEAVKKPCKKFQRTGECDYGDNCRFSHMTPDKLRALQDQAEGIYMARIRPKLEDRVPTLEDWLSKRKQRNQPSHGHTDSLNQNPSSENTTVPAEYSLPPGFPPPHELPPSLQPPPPGGWPDHPYEEWG</sequence>
<dbReference type="GO" id="GO:0008270">
    <property type="term" value="F:zinc ion binding"/>
    <property type="evidence" value="ECO:0007669"/>
    <property type="project" value="UniProtKB-KW"/>
</dbReference>
<evidence type="ECO:0000256" key="10">
    <source>
        <dbReference type="ARBA" id="ARBA00076547"/>
    </source>
</evidence>
<name>C3Z418_BRAFL</name>
<comment type="subcellular location">
    <subcellularLocation>
        <location evidence="1">Nucleus</location>
    </subcellularLocation>
</comment>
<keyword evidence="5 11" id="KW-0863">Zinc-finger</keyword>
<dbReference type="Gene3D" id="3.30.160.60">
    <property type="entry name" value="Classic Zinc Finger"/>
    <property type="match status" value="1"/>
</dbReference>
<dbReference type="InterPro" id="IPR000571">
    <property type="entry name" value="Znf_CCCH"/>
</dbReference>
<gene>
    <name evidence="14" type="ORF">BRAFLDRAFT_219108</name>
</gene>
<evidence type="ECO:0000313" key="14">
    <source>
        <dbReference type="EMBL" id="EEN52631.1"/>
    </source>
</evidence>
<dbReference type="SMART" id="SM00356">
    <property type="entry name" value="ZnF_C3H1"/>
    <property type="match status" value="1"/>
</dbReference>
<dbReference type="GO" id="GO:0005681">
    <property type="term" value="C:spliceosomal complex"/>
    <property type="evidence" value="ECO:0007669"/>
    <property type="project" value="UniProtKB-KW"/>
</dbReference>
<evidence type="ECO:0000256" key="2">
    <source>
        <dbReference type="ARBA" id="ARBA00022664"/>
    </source>
</evidence>
<evidence type="ECO:0000256" key="9">
    <source>
        <dbReference type="ARBA" id="ARBA00067764"/>
    </source>
</evidence>
<dbReference type="eggNOG" id="KOG3454">
    <property type="taxonomic scope" value="Eukaryota"/>
</dbReference>
<keyword evidence="7" id="KW-0508">mRNA splicing</keyword>
<proteinExistence type="predicted"/>
<dbReference type="PROSITE" id="PS50103">
    <property type="entry name" value="ZF_C3H1"/>
    <property type="match status" value="1"/>
</dbReference>
<dbReference type="InterPro" id="IPR013085">
    <property type="entry name" value="U1-CZ_Znf_C2H2"/>
</dbReference>
<evidence type="ECO:0000259" key="13">
    <source>
        <dbReference type="PROSITE" id="PS50103"/>
    </source>
</evidence>
<dbReference type="SMART" id="SM00451">
    <property type="entry name" value="ZnF_U1"/>
    <property type="match status" value="1"/>
</dbReference>
<dbReference type="PANTHER" id="PTHR16465:SF0">
    <property type="entry name" value="ZINC FINGER MATRIN-TYPE PROTEIN 5"/>
    <property type="match status" value="1"/>
</dbReference>
<dbReference type="PANTHER" id="PTHR16465">
    <property type="entry name" value="NUCLEASE-RELATED"/>
    <property type="match status" value="1"/>
</dbReference>
<dbReference type="GO" id="GO:0006397">
    <property type="term" value="P:mRNA processing"/>
    <property type="evidence" value="ECO:0007669"/>
    <property type="project" value="UniProtKB-KW"/>
</dbReference>
<evidence type="ECO:0000256" key="12">
    <source>
        <dbReference type="SAM" id="MobiDB-lite"/>
    </source>
</evidence>
<dbReference type="Gene3D" id="4.10.1000.10">
    <property type="entry name" value="Zinc finger, CCCH-type"/>
    <property type="match status" value="1"/>
</dbReference>
<evidence type="ECO:0000256" key="3">
    <source>
        <dbReference type="ARBA" id="ARBA00022723"/>
    </source>
</evidence>
<dbReference type="GO" id="GO:0003676">
    <property type="term" value="F:nucleic acid binding"/>
    <property type="evidence" value="ECO:0007669"/>
    <property type="project" value="InterPro"/>
</dbReference>
<feature type="region of interest" description="Disordered" evidence="12">
    <location>
        <begin position="114"/>
        <end position="177"/>
    </location>
</feature>
<dbReference type="EMBL" id="GG666578">
    <property type="protein sequence ID" value="EEN52631.1"/>
    <property type="molecule type" value="Genomic_DNA"/>
</dbReference>
<dbReference type="FunCoup" id="C3Z418">
    <property type="interactions" value="41"/>
</dbReference>
<evidence type="ECO:0000256" key="11">
    <source>
        <dbReference type="PROSITE-ProRule" id="PRU00723"/>
    </source>
</evidence>
<dbReference type="SUPFAM" id="SSF90229">
    <property type="entry name" value="CCCH zinc finger"/>
    <property type="match status" value="1"/>
</dbReference>
<feature type="compositionally biased region" description="Pro residues" evidence="12">
    <location>
        <begin position="148"/>
        <end position="167"/>
    </location>
</feature>
<dbReference type="GO" id="GO:0008380">
    <property type="term" value="P:RNA splicing"/>
    <property type="evidence" value="ECO:0007669"/>
    <property type="project" value="UniProtKB-KW"/>
</dbReference>
<dbReference type="AlphaFoldDB" id="C3Z418"/>
<keyword evidence="8" id="KW-0539">Nucleus</keyword>
<feature type="compositionally biased region" description="Polar residues" evidence="12">
    <location>
        <begin position="119"/>
        <end position="140"/>
    </location>
</feature>
<keyword evidence="6 11" id="KW-0862">Zinc</keyword>
<feature type="zinc finger region" description="C3H1-type" evidence="11">
    <location>
        <begin position="51"/>
        <end position="79"/>
    </location>
</feature>
<accession>C3Z418</accession>
<dbReference type="Pfam" id="PF00642">
    <property type="entry name" value="zf-CCCH"/>
    <property type="match status" value="1"/>
</dbReference>
<evidence type="ECO:0000256" key="1">
    <source>
        <dbReference type="ARBA" id="ARBA00004123"/>
    </source>
</evidence>
<evidence type="ECO:0000256" key="4">
    <source>
        <dbReference type="ARBA" id="ARBA00022728"/>
    </source>
</evidence>
<evidence type="ECO:0000256" key="6">
    <source>
        <dbReference type="ARBA" id="ARBA00022833"/>
    </source>
</evidence>
<dbReference type="STRING" id="7739.C3Z418"/>
<organism>
    <name type="scientific">Branchiostoma floridae</name>
    <name type="common">Florida lancelet</name>
    <name type="synonym">Amphioxus</name>
    <dbReference type="NCBI Taxonomy" id="7739"/>
    <lineage>
        <taxon>Eukaryota</taxon>
        <taxon>Metazoa</taxon>
        <taxon>Chordata</taxon>
        <taxon>Cephalochordata</taxon>
        <taxon>Leptocardii</taxon>
        <taxon>Amphioxiformes</taxon>
        <taxon>Branchiostomatidae</taxon>
        <taxon>Branchiostoma</taxon>
    </lineage>
</organism>
<reference evidence="14" key="1">
    <citation type="journal article" date="2008" name="Nature">
        <title>The amphioxus genome and the evolution of the chordate karyotype.</title>
        <authorList>
            <consortium name="US DOE Joint Genome Institute (JGI-PGF)"/>
            <person name="Putnam N.H."/>
            <person name="Butts T."/>
            <person name="Ferrier D.E.K."/>
            <person name="Furlong R.F."/>
            <person name="Hellsten U."/>
            <person name="Kawashima T."/>
            <person name="Robinson-Rechavi M."/>
            <person name="Shoguchi E."/>
            <person name="Terry A."/>
            <person name="Yu J.-K."/>
            <person name="Benito-Gutierrez E.L."/>
            <person name="Dubchak I."/>
            <person name="Garcia-Fernandez J."/>
            <person name="Gibson-Brown J.J."/>
            <person name="Grigoriev I.V."/>
            <person name="Horton A.C."/>
            <person name="de Jong P.J."/>
            <person name="Jurka J."/>
            <person name="Kapitonov V.V."/>
            <person name="Kohara Y."/>
            <person name="Kuroki Y."/>
            <person name="Lindquist E."/>
            <person name="Lucas S."/>
            <person name="Osoegawa K."/>
            <person name="Pennacchio L.A."/>
            <person name="Salamov A.A."/>
            <person name="Satou Y."/>
            <person name="Sauka-Spengler T."/>
            <person name="Schmutz J."/>
            <person name="Shin-I T."/>
            <person name="Toyoda A."/>
            <person name="Bronner-Fraser M."/>
            <person name="Fujiyama A."/>
            <person name="Holland L.Z."/>
            <person name="Holland P.W.H."/>
            <person name="Satoh N."/>
            <person name="Rokhsar D.S."/>
        </authorList>
    </citation>
    <scope>NUCLEOTIDE SEQUENCE [LARGE SCALE GENOMIC DNA]</scope>
    <source>
        <strain evidence="14">S238N-H82</strain>
        <tissue evidence="14">Testes</tissue>
    </source>
</reference>
<keyword evidence="3 11" id="KW-0479">Metal-binding</keyword>
<feature type="domain" description="C3H1-type" evidence="13">
    <location>
        <begin position="51"/>
        <end position="79"/>
    </location>
</feature>
<keyword evidence="4" id="KW-0747">Spliceosome</keyword>
<dbReference type="FunFam" id="3.30.160.60:FF:000741">
    <property type="entry name" value="Zinc finger matrin-type protein 5"/>
    <property type="match status" value="1"/>
</dbReference>
<dbReference type="InterPro" id="IPR003604">
    <property type="entry name" value="Matrin/U1-like-C_Znf_C2H2"/>
</dbReference>
<evidence type="ECO:0000256" key="5">
    <source>
        <dbReference type="ARBA" id="ARBA00022771"/>
    </source>
</evidence>
<protein>
    <recommendedName>
        <fullName evidence="9">Zinc finger matrin-type protein 5</fullName>
    </recommendedName>
    <alternativeName>
        <fullName evidence="10">U11/U12 small nuclear ribonucleoprotein 20 kDa protein</fullName>
    </alternativeName>
</protein>
<evidence type="ECO:0000256" key="8">
    <source>
        <dbReference type="ARBA" id="ARBA00023242"/>
    </source>
</evidence>
<dbReference type="InParanoid" id="C3Z418"/>
<dbReference type="SUPFAM" id="SSF57667">
    <property type="entry name" value="beta-beta-alpha zinc fingers"/>
    <property type="match status" value="1"/>
</dbReference>
<dbReference type="Pfam" id="PF06220">
    <property type="entry name" value="zf-U1"/>
    <property type="match status" value="1"/>
</dbReference>
<keyword evidence="2" id="KW-0507">mRNA processing</keyword>